<sequence>MPQSLANVAVHLVFSTMNRQPFLADDELRGEMHKQLGGASKTLACPPLIVGGVEDHVHLLGRMSRSITISEWVKELKRVTSIWIKQREPKLAEFQWQSGYGAFSVSQSETERVVTYIENQREHHRQRDFKAEFRLLLERHEIEFDERYVWD</sequence>
<evidence type="ECO:0000313" key="3">
    <source>
        <dbReference type="Proteomes" id="UP000318437"/>
    </source>
</evidence>
<dbReference type="EMBL" id="SJPS01000004">
    <property type="protein sequence ID" value="TWU25504.1"/>
    <property type="molecule type" value="Genomic_DNA"/>
</dbReference>
<dbReference type="SMART" id="SM01321">
    <property type="entry name" value="Y1_Tnp"/>
    <property type="match status" value="1"/>
</dbReference>
<gene>
    <name evidence="2" type="ORF">Pla144_27090</name>
</gene>
<evidence type="ECO:0000259" key="1">
    <source>
        <dbReference type="SMART" id="SM01321"/>
    </source>
</evidence>
<feature type="domain" description="Transposase IS200-like" evidence="1">
    <location>
        <begin position="5"/>
        <end position="120"/>
    </location>
</feature>
<dbReference type="GO" id="GO:0003677">
    <property type="term" value="F:DNA binding"/>
    <property type="evidence" value="ECO:0007669"/>
    <property type="project" value="InterPro"/>
</dbReference>
<dbReference type="PANTHER" id="PTHR33360:SF2">
    <property type="entry name" value="TRANSPOSASE FOR INSERTION SEQUENCE ELEMENT IS200"/>
    <property type="match status" value="1"/>
</dbReference>
<dbReference type="PANTHER" id="PTHR33360">
    <property type="entry name" value="TRANSPOSASE FOR INSERTION SEQUENCE ELEMENT IS200"/>
    <property type="match status" value="1"/>
</dbReference>
<evidence type="ECO:0000313" key="2">
    <source>
        <dbReference type="EMBL" id="TWU25504.1"/>
    </source>
</evidence>
<name>A0A5C6CPU6_9BACT</name>
<reference evidence="2 3" key="1">
    <citation type="submission" date="2019-02" db="EMBL/GenBank/DDBJ databases">
        <title>Deep-cultivation of Planctomycetes and their phenomic and genomic characterization uncovers novel biology.</title>
        <authorList>
            <person name="Wiegand S."/>
            <person name="Jogler M."/>
            <person name="Boedeker C."/>
            <person name="Pinto D."/>
            <person name="Vollmers J."/>
            <person name="Rivas-Marin E."/>
            <person name="Kohn T."/>
            <person name="Peeters S.H."/>
            <person name="Heuer A."/>
            <person name="Rast P."/>
            <person name="Oberbeckmann S."/>
            <person name="Bunk B."/>
            <person name="Jeske O."/>
            <person name="Meyerdierks A."/>
            <person name="Storesund J.E."/>
            <person name="Kallscheuer N."/>
            <person name="Luecker S."/>
            <person name="Lage O.M."/>
            <person name="Pohl T."/>
            <person name="Merkel B.J."/>
            <person name="Hornburger P."/>
            <person name="Mueller R.-W."/>
            <person name="Bruemmer F."/>
            <person name="Labrenz M."/>
            <person name="Spormann A.M."/>
            <person name="Op Den Camp H."/>
            <person name="Overmann J."/>
            <person name="Amann R."/>
            <person name="Jetten M.S.M."/>
            <person name="Mascher T."/>
            <person name="Medema M.H."/>
            <person name="Devos D.P."/>
            <person name="Kaster A.-K."/>
            <person name="Ovreas L."/>
            <person name="Rohde M."/>
            <person name="Galperin M.Y."/>
            <person name="Jogler C."/>
        </authorList>
    </citation>
    <scope>NUCLEOTIDE SEQUENCE [LARGE SCALE GENOMIC DNA]</scope>
    <source>
        <strain evidence="2 3">Pla144</strain>
    </source>
</reference>
<dbReference type="Proteomes" id="UP000318437">
    <property type="component" value="Unassembled WGS sequence"/>
</dbReference>
<dbReference type="GO" id="GO:0004803">
    <property type="term" value="F:transposase activity"/>
    <property type="evidence" value="ECO:0007669"/>
    <property type="project" value="InterPro"/>
</dbReference>
<dbReference type="Pfam" id="PF01797">
    <property type="entry name" value="Y1_Tnp"/>
    <property type="match status" value="1"/>
</dbReference>
<dbReference type="OrthoDB" id="9798161at2"/>
<dbReference type="InterPro" id="IPR002686">
    <property type="entry name" value="Transposase_17"/>
</dbReference>
<dbReference type="Gene3D" id="3.30.70.1290">
    <property type="entry name" value="Transposase IS200-like"/>
    <property type="match status" value="1"/>
</dbReference>
<protein>
    <submittedName>
        <fullName evidence="2">Transposase IS200 like protein</fullName>
    </submittedName>
</protein>
<dbReference type="NCBIfam" id="NF033573">
    <property type="entry name" value="transpos_IS200"/>
    <property type="match status" value="1"/>
</dbReference>
<comment type="caution">
    <text evidence="2">The sequence shown here is derived from an EMBL/GenBank/DDBJ whole genome shotgun (WGS) entry which is preliminary data.</text>
</comment>
<proteinExistence type="predicted"/>
<keyword evidence="3" id="KW-1185">Reference proteome</keyword>
<accession>A0A5C6CPU6</accession>
<organism evidence="2 3">
    <name type="scientific">Bythopirellula polymerisocia</name>
    <dbReference type="NCBI Taxonomy" id="2528003"/>
    <lineage>
        <taxon>Bacteria</taxon>
        <taxon>Pseudomonadati</taxon>
        <taxon>Planctomycetota</taxon>
        <taxon>Planctomycetia</taxon>
        <taxon>Pirellulales</taxon>
        <taxon>Lacipirellulaceae</taxon>
        <taxon>Bythopirellula</taxon>
    </lineage>
</organism>
<dbReference type="AlphaFoldDB" id="A0A5C6CPU6"/>
<dbReference type="GO" id="GO:0006313">
    <property type="term" value="P:DNA transposition"/>
    <property type="evidence" value="ECO:0007669"/>
    <property type="project" value="InterPro"/>
</dbReference>
<dbReference type="SUPFAM" id="SSF143422">
    <property type="entry name" value="Transposase IS200-like"/>
    <property type="match status" value="1"/>
</dbReference>
<dbReference type="InterPro" id="IPR036515">
    <property type="entry name" value="Transposase_17_sf"/>
</dbReference>